<dbReference type="PROSITE" id="PS51192">
    <property type="entry name" value="HELICASE_ATP_BIND_1"/>
    <property type="match status" value="1"/>
</dbReference>
<dbReference type="InterPro" id="IPR003711">
    <property type="entry name" value="CarD-like/TRCF_RID"/>
</dbReference>
<dbReference type="Gene3D" id="3.30.2060.10">
    <property type="entry name" value="Penicillin-binding protein 1b domain"/>
    <property type="match status" value="1"/>
</dbReference>
<dbReference type="Pfam" id="PF02559">
    <property type="entry name" value="CarD_TRCF_RID"/>
    <property type="match status" value="1"/>
</dbReference>
<dbReference type="GO" id="GO:0003678">
    <property type="term" value="F:DNA helicase activity"/>
    <property type="evidence" value="ECO:0007669"/>
    <property type="project" value="TreeGrafter"/>
</dbReference>
<keyword evidence="1" id="KW-0963">Cytoplasm</keyword>
<dbReference type="SMART" id="SM00490">
    <property type="entry name" value="HELICc"/>
    <property type="match status" value="1"/>
</dbReference>
<evidence type="ECO:0000313" key="12">
    <source>
        <dbReference type="Proteomes" id="UP000177751"/>
    </source>
</evidence>
<organism evidence="11 12">
    <name type="scientific">Candidatus Staskawiczbacteria bacterium RIFOXYC1_FULL_38_18</name>
    <dbReference type="NCBI Taxonomy" id="1802229"/>
    <lineage>
        <taxon>Bacteria</taxon>
        <taxon>Candidatus Staskawicziibacteriota</taxon>
    </lineage>
</organism>
<keyword evidence="3" id="KW-0227">DNA damage</keyword>
<evidence type="ECO:0000256" key="8">
    <source>
        <dbReference type="ARBA" id="ARBA00023204"/>
    </source>
</evidence>
<dbReference type="Proteomes" id="UP000177751">
    <property type="component" value="Unassembled WGS sequence"/>
</dbReference>
<keyword evidence="4" id="KW-0378">Hydrolase</keyword>
<dbReference type="InterPro" id="IPR027417">
    <property type="entry name" value="P-loop_NTPase"/>
</dbReference>
<sequence>MDSLNQLLIVGIHPYFLEKEGSWYAENLEKLLDSRNTQTFFEDNIIFLEKDHSFNFSSFLRKLDEMGYEKVFKVTDPGEFSQKGGIIDVFPINTKNAVRLDFLGNEIDEIKVLDIFVADEQKYKNILLKKLKSQKIFSELKGLKSGDYLVHLDHGIGRFCGIEKFEIHNSKSKTEYYVLEYDKEDKLYVPLGLEKKLSRYVGFTDPKISRLGSSLWQKTKYKIKEGVEKLAKDLLDLYAKKEIVKRPIYTEDKEIESQLRAGFIYEETPDQMQAIEDIKNDLSKETPMDRIVCGDVGFGKTEVALRAALLVAVNSKQTALICPTTILANQHFNNFKKRFEKLPVKIAMITRLQNKKEQEKIAEELKQGKIDIIIGTHRLLSRDIEFNNLQLLIIDDEQRFGVKQKEKLRQMKVSLDVLSLSATPIPRTIYLAMSSFKSISLMQTPPKGRLAVKTKVLAYDKKAIKKAINLELKRKGQIYYLHNRIQTIEKTGHEIKKLCRKAKISLIHGRMPEIKLIKIMDDFQKGKTNVLLATTIIENGLDMPNVNTIIIEDSTRLGLSQAHQIRGRVGRSDRESFAYFFYDKKSLTPMANERLKALQDSQELGAGYRIAIRDLELRGAGNILGREQSGAINKIGLNLYSQILSEAVEKMRA</sequence>
<evidence type="ECO:0000256" key="5">
    <source>
        <dbReference type="ARBA" id="ARBA00022806"/>
    </source>
</evidence>
<dbReference type="SMART" id="SM01058">
    <property type="entry name" value="CarD_TRCF"/>
    <property type="match status" value="1"/>
</dbReference>
<dbReference type="EMBL" id="MHPP01000024">
    <property type="protein sequence ID" value="OGZ84063.1"/>
    <property type="molecule type" value="Genomic_DNA"/>
</dbReference>
<dbReference type="STRING" id="1802229.A2401_00860"/>
<dbReference type="PROSITE" id="PS51194">
    <property type="entry name" value="HELICASE_CTER"/>
    <property type="match status" value="1"/>
</dbReference>
<feature type="domain" description="Helicase C-terminal" evidence="10">
    <location>
        <begin position="463"/>
        <end position="616"/>
    </location>
</feature>
<dbReference type="PANTHER" id="PTHR47964">
    <property type="entry name" value="ATP-DEPENDENT DNA HELICASE HOMOLOG RECG, CHLOROPLASTIC"/>
    <property type="match status" value="1"/>
</dbReference>
<evidence type="ECO:0000256" key="2">
    <source>
        <dbReference type="ARBA" id="ARBA00022741"/>
    </source>
</evidence>
<dbReference type="SMART" id="SM00487">
    <property type="entry name" value="DEXDc"/>
    <property type="match status" value="1"/>
</dbReference>
<evidence type="ECO:0000256" key="7">
    <source>
        <dbReference type="ARBA" id="ARBA00023125"/>
    </source>
</evidence>
<evidence type="ECO:0008006" key="13">
    <source>
        <dbReference type="Google" id="ProtNLM"/>
    </source>
</evidence>
<dbReference type="InterPro" id="IPR001650">
    <property type="entry name" value="Helicase_C-like"/>
</dbReference>
<dbReference type="InterPro" id="IPR014001">
    <property type="entry name" value="Helicase_ATP-bd"/>
</dbReference>
<dbReference type="InterPro" id="IPR047112">
    <property type="entry name" value="RecG/Mfd"/>
</dbReference>
<feature type="domain" description="Helicase ATP-binding" evidence="9">
    <location>
        <begin position="281"/>
        <end position="442"/>
    </location>
</feature>
<keyword evidence="7" id="KW-0238">DNA-binding</keyword>
<dbReference type="InterPro" id="IPR041471">
    <property type="entry name" value="UvrB_inter"/>
</dbReference>
<dbReference type="GO" id="GO:0016787">
    <property type="term" value="F:hydrolase activity"/>
    <property type="evidence" value="ECO:0007669"/>
    <property type="project" value="UniProtKB-KW"/>
</dbReference>
<name>A0A1G2JAT8_9BACT</name>
<keyword evidence="2" id="KW-0547">Nucleotide-binding</keyword>
<comment type="caution">
    <text evidence="11">The sequence shown here is derived from an EMBL/GenBank/DDBJ whole genome shotgun (WGS) entry which is preliminary data.</text>
</comment>
<evidence type="ECO:0000256" key="1">
    <source>
        <dbReference type="ARBA" id="ARBA00022490"/>
    </source>
</evidence>
<dbReference type="Gene3D" id="2.40.10.170">
    <property type="match status" value="1"/>
</dbReference>
<keyword evidence="8" id="KW-0234">DNA repair</keyword>
<evidence type="ECO:0000259" key="9">
    <source>
        <dbReference type="PROSITE" id="PS51192"/>
    </source>
</evidence>
<dbReference type="SUPFAM" id="SSF52540">
    <property type="entry name" value="P-loop containing nucleoside triphosphate hydrolases"/>
    <property type="match status" value="3"/>
</dbReference>
<dbReference type="InterPro" id="IPR011545">
    <property type="entry name" value="DEAD/DEAH_box_helicase_dom"/>
</dbReference>
<dbReference type="CDD" id="cd17991">
    <property type="entry name" value="DEXHc_TRCF"/>
    <property type="match status" value="1"/>
</dbReference>
<keyword evidence="5" id="KW-0347">Helicase</keyword>
<proteinExistence type="predicted"/>
<protein>
    <recommendedName>
        <fullName evidence="13">Transcription-repair coupling factor</fullName>
    </recommendedName>
</protein>
<gene>
    <name evidence="11" type="ORF">A2401_00860</name>
</gene>
<dbReference type="Pfam" id="PF00270">
    <property type="entry name" value="DEAD"/>
    <property type="match status" value="1"/>
</dbReference>
<dbReference type="GO" id="GO:0005524">
    <property type="term" value="F:ATP binding"/>
    <property type="evidence" value="ECO:0007669"/>
    <property type="project" value="UniProtKB-KW"/>
</dbReference>
<accession>A0A1G2JAT8</accession>
<evidence type="ECO:0000256" key="4">
    <source>
        <dbReference type="ARBA" id="ARBA00022801"/>
    </source>
</evidence>
<reference evidence="11 12" key="1">
    <citation type="journal article" date="2016" name="Nat. Commun.">
        <title>Thousands of microbial genomes shed light on interconnected biogeochemical processes in an aquifer system.</title>
        <authorList>
            <person name="Anantharaman K."/>
            <person name="Brown C.T."/>
            <person name="Hug L.A."/>
            <person name="Sharon I."/>
            <person name="Castelle C.J."/>
            <person name="Probst A.J."/>
            <person name="Thomas B.C."/>
            <person name="Singh A."/>
            <person name="Wilkins M.J."/>
            <person name="Karaoz U."/>
            <person name="Brodie E.L."/>
            <person name="Williams K.H."/>
            <person name="Hubbard S.S."/>
            <person name="Banfield J.F."/>
        </authorList>
    </citation>
    <scope>NUCLEOTIDE SEQUENCE [LARGE SCALE GENOMIC DNA]</scope>
</reference>
<dbReference type="Gene3D" id="3.40.50.300">
    <property type="entry name" value="P-loop containing nucleotide triphosphate hydrolases"/>
    <property type="match status" value="2"/>
</dbReference>
<evidence type="ECO:0000256" key="6">
    <source>
        <dbReference type="ARBA" id="ARBA00022840"/>
    </source>
</evidence>
<dbReference type="Pfam" id="PF17757">
    <property type="entry name" value="UvrB_inter"/>
    <property type="match status" value="1"/>
</dbReference>
<keyword evidence="6" id="KW-0067">ATP-binding</keyword>
<evidence type="ECO:0000259" key="10">
    <source>
        <dbReference type="PROSITE" id="PS51194"/>
    </source>
</evidence>
<dbReference type="InterPro" id="IPR036101">
    <property type="entry name" value="CarD-like/TRCF_RID_sf"/>
</dbReference>
<evidence type="ECO:0000256" key="3">
    <source>
        <dbReference type="ARBA" id="ARBA00022763"/>
    </source>
</evidence>
<dbReference type="GO" id="GO:0003677">
    <property type="term" value="F:DNA binding"/>
    <property type="evidence" value="ECO:0007669"/>
    <property type="project" value="UniProtKB-KW"/>
</dbReference>
<dbReference type="AlphaFoldDB" id="A0A1G2JAT8"/>
<dbReference type="GO" id="GO:0006281">
    <property type="term" value="P:DNA repair"/>
    <property type="evidence" value="ECO:0007669"/>
    <property type="project" value="UniProtKB-KW"/>
</dbReference>
<dbReference type="PANTHER" id="PTHR47964:SF1">
    <property type="entry name" value="ATP-DEPENDENT DNA HELICASE HOMOLOG RECG, CHLOROPLASTIC"/>
    <property type="match status" value="1"/>
</dbReference>
<dbReference type="SUPFAM" id="SSF141259">
    <property type="entry name" value="CarD-like"/>
    <property type="match status" value="1"/>
</dbReference>
<evidence type="ECO:0000313" key="11">
    <source>
        <dbReference type="EMBL" id="OGZ84063.1"/>
    </source>
</evidence>
<dbReference type="Pfam" id="PF00271">
    <property type="entry name" value="Helicase_C"/>
    <property type="match status" value="1"/>
</dbReference>